<dbReference type="GO" id="GO:0033596">
    <property type="term" value="C:TSC1-TSC2 complex"/>
    <property type="evidence" value="ECO:0007669"/>
    <property type="project" value="TreeGrafter"/>
</dbReference>
<dbReference type="RefSeq" id="XP_009044502.1">
    <property type="nucleotide sequence ID" value="XM_009046254.1"/>
</dbReference>
<dbReference type="GeneID" id="20230472"/>
<evidence type="ECO:0000313" key="2">
    <source>
        <dbReference type="EMBL" id="ESP04993.1"/>
    </source>
</evidence>
<organism evidence="2 3">
    <name type="scientific">Lottia gigantea</name>
    <name type="common">Giant owl limpet</name>
    <dbReference type="NCBI Taxonomy" id="225164"/>
    <lineage>
        <taxon>Eukaryota</taxon>
        <taxon>Metazoa</taxon>
        <taxon>Spiralia</taxon>
        <taxon>Lophotrochozoa</taxon>
        <taxon>Mollusca</taxon>
        <taxon>Gastropoda</taxon>
        <taxon>Patellogastropoda</taxon>
        <taxon>Lottioidea</taxon>
        <taxon>Lottiidae</taxon>
        <taxon>Lottia</taxon>
    </lineage>
</organism>
<keyword evidence="1" id="KW-0472">Membrane</keyword>
<dbReference type="InterPro" id="IPR007483">
    <property type="entry name" value="Hamartin"/>
</dbReference>
<gene>
    <name evidence="2" type="ORF">LOTGIDRAFT_109459</name>
</gene>
<dbReference type="OrthoDB" id="6022054at2759"/>
<dbReference type="OMA" id="RETHSKH"/>
<dbReference type="PANTHER" id="PTHR15154:SF2">
    <property type="entry name" value="HAMARTIN"/>
    <property type="match status" value="1"/>
</dbReference>
<feature type="transmembrane region" description="Helical" evidence="1">
    <location>
        <begin position="102"/>
        <end position="125"/>
    </location>
</feature>
<sequence>MTLCHISFLAKESWLLQSCFDHYLLTKSESVQQLLPEVRDPQSKHLLDRINEGIRTVNNKMACLQLLLNIVCRQPQWTHRIVGLPVFNTLIKCLKTETDIPVLMTSVMILTLLLPVVPVSIVKYLQEILDILTRLASFCVRKPANTPDVYLLHLHVSLYSLFHRLYGMYPFTFLQYIHHQFNKKELVPVFEEIVYPMLERVRLHPQLISGSREDETSTSRWKHLETQDIVIECAKLSLDIVEGTRDDYPTPAFIKRYQTVQDVVRSRHNSDNSQGKIYLFKLNEFETCSLILRFGV</sequence>
<name>V4B3N8_LOTGI</name>
<dbReference type="GO" id="GO:0032007">
    <property type="term" value="P:negative regulation of TOR signaling"/>
    <property type="evidence" value="ECO:0007669"/>
    <property type="project" value="TreeGrafter"/>
</dbReference>
<dbReference type="STRING" id="225164.V4B3N8"/>
<keyword evidence="1" id="KW-0812">Transmembrane</keyword>
<dbReference type="SUPFAM" id="SSF48371">
    <property type="entry name" value="ARM repeat"/>
    <property type="match status" value="1"/>
</dbReference>
<dbReference type="PANTHER" id="PTHR15154">
    <property type="entry name" value="HAMARTIN"/>
    <property type="match status" value="1"/>
</dbReference>
<proteinExistence type="predicted"/>
<keyword evidence="1" id="KW-1133">Transmembrane helix</keyword>
<dbReference type="AlphaFoldDB" id="V4B3N8"/>
<dbReference type="Pfam" id="PF04388">
    <property type="entry name" value="Hamartin"/>
    <property type="match status" value="1"/>
</dbReference>
<reference evidence="2 3" key="1">
    <citation type="journal article" date="2013" name="Nature">
        <title>Insights into bilaterian evolution from three spiralian genomes.</title>
        <authorList>
            <person name="Simakov O."/>
            <person name="Marletaz F."/>
            <person name="Cho S.J."/>
            <person name="Edsinger-Gonzales E."/>
            <person name="Havlak P."/>
            <person name="Hellsten U."/>
            <person name="Kuo D.H."/>
            <person name="Larsson T."/>
            <person name="Lv J."/>
            <person name="Arendt D."/>
            <person name="Savage R."/>
            <person name="Osoegawa K."/>
            <person name="de Jong P."/>
            <person name="Grimwood J."/>
            <person name="Chapman J.A."/>
            <person name="Shapiro H."/>
            <person name="Aerts A."/>
            <person name="Otillar R.P."/>
            <person name="Terry A.Y."/>
            <person name="Boore J.L."/>
            <person name="Grigoriev I.V."/>
            <person name="Lindberg D.R."/>
            <person name="Seaver E.C."/>
            <person name="Weisblat D.A."/>
            <person name="Putnam N.H."/>
            <person name="Rokhsar D.S."/>
        </authorList>
    </citation>
    <scope>NUCLEOTIDE SEQUENCE [LARGE SCALE GENOMIC DNA]</scope>
</reference>
<evidence type="ECO:0000313" key="3">
    <source>
        <dbReference type="Proteomes" id="UP000030746"/>
    </source>
</evidence>
<accession>V4B3N8</accession>
<dbReference type="GO" id="GO:0008285">
    <property type="term" value="P:negative regulation of cell population proliferation"/>
    <property type="evidence" value="ECO:0007669"/>
    <property type="project" value="TreeGrafter"/>
</dbReference>
<evidence type="ECO:0000256" key="1">
    <source>
        <dbReference type="SAM" id="Phobius"/>
    </source>
</evidence>
<dbReference type="InterPro" id="IPR016024">
    <property type="entry name" value="ARM-type_fold"/>
</dbReference>
<dbReference type="GO" id="GO:0051726">
    <property type="term" value="P:regulation of cell cycle"/>
    <property type="evidence" value="ECO:0007669"/>
    <property type="project" value="TreeGrafter"/>
</dbReference>
<dbReference type="HOGENOM" id="CLU_047836_0_0_1"/>
<protein>
    <submittedName>
        <fullName evidence="2">Uncharacterized protein</fullName>
    </submittedName>
</protein>
<keyword evidence="3" id="KW-1185">Reference proteome</keyword>
<dbReference type="CTD" id="20230472"/>
<dbReference type="Proteomes" id="UP000030746">
    <property type="component" value="Unassembled WGS sequence"/>
</dbReference>
<dbReference type="KEGG" id="lgi:LOTGIDRAFT_109459"/>
<dbReference type="EMBL" id="KB199651">
    <property type="protein sequence ID" value="ESP04993.1"/>
    <property type="molecule type" value="Genomic_DNA"/>
</dbReference>